<dbReference type="AlphaFoldDB" id="A0A5C3P133"/>
<dbReference type="InterPro" id="IPR029063">
    <property type="entry name" value="SAM-dependent_MTases_sf"/>
</dbReference>
<proteinExistence type="predicted"/>
<dbReference type="InterPro" id="IPR050508">
    <property type="entry name" value="Methyltransf_Superfamily"/>
</dbReference>
<evidence type="ECO:0000313" key="3">
    <source>
        <dbReference type="Proteomes" id="UP000308197"/>
    </source>
</evidence>
<dbReference type="PANTHER" id="PTHR42912:SF83">
    <property type="entry name" value="METHYLTRANSFERASE TYPE 11 DOMAIN-CONTAINING PROTEIN"/>
    <property type="match status" value="1"/>
</dbReference>
<reference evidence="2 3" key="1">
    <citation type="journal article" date="2019" name="Nat. Ecol. Evol.">
        <title>Megaphylogeny resolves global patterns of mushroom evolution.</title>
        <authorList>
            <person name="Varga T."/>
            <person name="Krizsan K."/>
            <person name="Foldi C."/>
            <person name="Dima B."/>
            <person name="Sanchez-Garcia M."/>
            <person name="Sanchez-Ramirez S."/>
            <person name="Szollosi G.J."/>
            <person name="Szarkandi J.G."/>
            <person name="Papp V."/>
            <person name="Albert L."/>
            <person name="Andreopoulos W."/>
            <person name="Angelini C."/>
            <person name="Antonin V."/>
            <person name="Barry K.W."/>
            <person name="Bougher N.L."/>
            <person name="Buchanan P."/>
            <person name="Buyck B."/>
            <person name="Bense V."/>
            <person name="Catcheside P."/>
            <person name="Chovatia M."/>
            <person name="Cooper J."/>
            <person name="Damon W."/>
            <person name="Desjardin D."/>
            <person name="Finy P."/>
            <person name="Geml J."/>
            <person name="Haridas S."/>
            <person name="Hughes K."/>
            <person name="Justo A."/>
            <person name="Karasinski D."/>
            <person name="Kautmanova I."/>
            <person name="Kiss B."/>
            <person name="Kocsube S."/>
            <person name="Kotiranta H."/>
            <person name="LaButti K.M."/>
            <person name="Lechner B.E."/>
            <person name="Liimatainen K."/>
            <person name="Lipzen A."/>
            <person name="Lukacs Z."/>
            <person name="Mihaltcheva S."/>
            <person name="Morgado L.N."/>
            <person name="Niskanen T."/>
            <person name="Noordeloos M.E."/>
            <person name="Ohm R.A."/>
            <person name="Ortiz-Santana B."/>
            <person name="Ovrebo C."/>
            <person name="Racz N."/>
            <person name="Riley R."/>
            <person name="Savchenko A."/>
            <person name="Shiryaev A."/>
            <person name="Soop K."/>
            <person name="Spirin V."/>
            <person name="Szebenyi C."/>
            <person name="Tomsovsky M."/>
            <person name="Tulloss R.E."/>
            <person name="Uehling J."/>
            <person name="Grigoriev I.V."/>
            <person name="Vagvolgyi C."/>
            <person name="Papp T."/>
            <person name="Martin F.M."/>
            <person name="Miettinen O."/>
            <person name="Hibbett D.S."/>
            <person name="Nagy L.G."/>
        </authorList>
    </citation>
    <scope>NUCLEOTIDE SEQUENCE [LARGE SCALE GENOMIC DNA]</scope>
    <source>
        <strain evidence="2 3">HHB13444</strain>
    </source>
</reference>
<dbReference type="InterPro" id="IPR041698">
    <property type="entry name" value="Methyltransf_25"/>
</dbReference>
<keyword evidence="3" id="KW-1185">Reference proteome</keyword>
<dbReference type="Gene3D" id="3.40.50.150">
    <property type="entry name" value="Vaccinia Virus protein VP39"/>
    <property type="match status" value="1"/>
</dbReference>
<accession>A0A5C3P133</accession>
<evidence type="ECO:0000313" key="2">
    <source>
        <dbReference type="EMBL" id="TFK83002.1"/>
    </source>
</evidence>
<dbReference type="SUPFAM" id="SSF53335">
    <property type="entry name" value="S-adenosyl-L-methionine-dependent methyltransferases"/>
    <property type="match status" value="1"/>
</dbReference>
<feature type="domain" description="Methyltransferase" evidence="1">
    <location>
        <begin position="44"/>
        <end position="144"/>
    </location>
</feature>
<dbReference type="Proteomes" id="UP000308197">
    <property type="component" value="Unassembled WGS sequence"/>
</dbReference>
<protein>
    <submittedName>
        <fullName evidence="2">S-adenosyl-L-methionine-dependent methyltransferase</fullName>
    </submittedName>
</protein>
<gene>
    <name evidence="2" type="ORF">K466DRAFT_590087</name>
</gene>
<dbReference type="Pfam" id="PF13649">
    <property type="entry name" value="Methyltransf_25"/>
    <property type="match status" value="1"/>
</dbReference>
<keyword evidence="2" id="KW-0489">Methyltransferase</keyword>
<dbReference type="PANTHER" id="PTHR42912">
    <property type="entry name" value="METHYLTRANSFERASE"/>
    <property type="match status" value="1"/>
</dbReference>
<dbReference type="CDD" id="cd02440">
    <property type="entry name" value="AdoMet_MTases"/>
    <property type="match status" value="1"/>
</dbReference>
<keyword evidence="2" id="KW-0808">Transferase</keyword>
<dbReference type="GO" id="GO:0032259">
    <property type="term" value="P:methylation"/>
    <property type="evidence" value="ECO:0007669"/>
    <property type="project" value="UniProtKB-KW"/>
</dbReference>
<name>A0A5C3P133_9APHY</name>
<evidence type="ECO:0000259" key="1">
    <source>
        <dbReference type="Pfam" id="PF13649"/>
    </source>
</evidence>
<sequence length="289" mass="32402">MNYEDPEGVKKYRNKAEALTSPFAQYLIQQCGLDRADGSSELVILDNACGTAVVTLNLYETLSLAAKAKLQVVCGDLSPEMVKSVQERIEESGWADASARVVDAWRMDLPSDHFTHVITNFAFPGFAEPRSFLKESFRVLRPNGITAMTRFERVGWYPIAAAAVARIPGAPCVPPFEEFSRDVQGDLKGDDDWTDVPWIEEEMRKVGFEDVQSVLRKTVSKAQNAEEYLKIFGEINVIGMAWSEEEKERVRPHYQAALVEELKSRFGDGEITLEWGAWCITARVPASKT</sequence>
<dbReference type="GO" id="GO:0008168">
    <property type="term" value="F:methyltransferase activity"/>
    <property type="evidence" value="ECO:0007669"/>
    <property type="project" value="UniProtKB-KW"/>
</dbReference>
<dbReference type="EMBL" id="ML211430">
    <property type="protein sequence ID" value="TFK83002.1"/>
    <property type="molecule type" value="Genomic_DNA"/>
</dbReference>
<organism evidence="2 3">
    <name type="scientific">Polyporus arcularius HHB13444</name>
    <dbReference type="NCBI Taxonomy" id="1314778"/>
    <lineage>
        <taxon>Eukaryota</taxon>
        <taxon>Fungi</taxon>
        <taxon>Dikarya</taxon>
        <taxon>Basidiomycota</taxon>
        <taxon>Agaricomycotina</taxon>
        <taxon>Agaricomycetes</taxon>
        <taxon>Polyporales</taxon>
        <taxon>Polyporaceae</taxon>
        <taxon>Polyporus</taxon>
    </lineage>
</organism>
<dbReference type="InParanoid" id="A0A5C3P133"/>